<name>A0A9N9FLD3_9GLOM</name>
<proteinExistence type="inferred from homology"/>
<dbReference type="SMART" id="SM00177">
    <property type="entry name" value="ARF"/>
    <property type="match status" value="1"/>
</dbReference>
<dbReference type="PANTHER" id="PTHR45909:SF1">
    <property type="entry name" value="ADP-RIBOSYLATION FACTOR-RELATED PROTEIN 1"/>
    <property type="match status" value="1"/>
</dbReference>
<dbReference type="PRINTS" id="PR00328">
    <property type="entry name" value="SAR1GTPBP"/>
</dbReference>
<comment type="caution">
    <text evidence="6">The sequence shown here is derived from an EMBL/GenBank/DDBJ whole genome shotgun (WGS) entry which is preliminary data.</text>
</comment>
<gene>
    <name evidence="6" type="ORF">AGERDE_LOCUS6249</name>
</gene>
<dbReference type="AlphaFoldDB" id="A0A9N9FLD3"/>
<evidence type="ECO:0000313" key="7">
    <source>
        <dbReference type="Proteomes" id="UP000789831"/>
    </source>
</evidence>
<feature type="binding site" evidence="4">
    <location>
        <position position="28"/>
    </location>
    <ligand>
        <name>Mg(2+)</name>
        <dbReference type="ChEBI" id="CHEBI:18420"/>
    </ligand>
</feature>
<dbReference type="GO" id="GO:0046872">
    <property type="term" value="F:metal ion binding"/>
    <property type="evidence" value="ECO:0007669"/>
    <property type="project" value="UniProtKB-KW"/>
</dbReference>
<dbReference type="OrthoDB" id="414781at2759"/>
<evidence type="ECO:0000256" key="2">
    <source>
        <dbReference type="ARBA" id="ARBA00023134"/>
    </source>
</evidence>
<comment type="similarity">
    <text evidence="5">Belongs to the small GTPase superfamily. Arf family.</text>
</comment>
<dbReference type="InterPro" id="IPR006689">
    <property type="entry name" value="Small_GTPase_ARF/SAR"/>
</dbReference>
<keyword evidence="1 3" id="KW-0547">Nucleotide-binding</keyword>
<organism evidence="6 7">
    <name type="scientific">Ambispora gerdemannii</name>
    <dbReference type="NCBI Taxonomy" id="144530"/>
    <lineage>
        <taxon>Eukaryota</taxon>
        <taxon>Fungi</taxon>
        <taxon>Fungi incertae sedis</taxon>
        <taxon>Mucoromycota</taxon>
        <taxon>Glomeromycotina</taxon>
        <taxon>Glomeromycetes</taxon>
        <taxon>Archaeosporales</taxon>
        <taxon>Ambisporaceae</taxon>
        <taxon>Ambispora</taxon>
    </lineage>
</organism>
<evidence type="ECO:0000256" key="4">
    <source>
        <dbReference type="PIRSR" id="PIRSR606689-2"/>
    </source>
</evidence>
<dbReference type="Proteomes" id="UP000789831">
    <property type="component" value="Unassembled WGS sequence"/>
</dbReference>
<evidence type="ECO:0000313" key="6">
    <source>
        <dbReference type="EMBL" id="CAG8542311.1"/>
    </source>
</evidence>
<dbReference type="SMART" id="SM00178">
    <property type="entry name" value="SAR"/>
    <property type="match status" value="1"/>
</dbReference>
<dbReference type="PROSITE" id="PS51419">
    <property type="entry name" value="RAB"/>
    <property type="match status" value="1"/>
</dbReference>
<keyword evidence="7" id="KW-1185">Reference proteome</keyword>
<keyword evidence="4" id="KW-0479">Metal-binding</keyword>
<protein>
    <submittedName>
        <fullName evidence="6">12172_t:CDS:1</fullName>
    </submittedName>
</protein>
<evidence type="ECO:0000256" key="1">
    <source>
        <dbReference type="ARBA" id="ARBA00022741"/>
    </source>
</evidence>
<dbReference type="GO" id="GO:0034067">
    <property type="term" value="P:protein localization to Golgi apparatus"/>
    <property type="evidence" value="ECO:0007669"/>
    <property type="project" value="TreeGrafter"/>
</dbReference>
<dbReference type="PROSITE" id="PS51417">
    <property type="entry name" value="ARF"/>
    <property type="match status" value="1"/>
</dbReference>
<dbReference type="GO" id="GO:0006886">
    <property type="term" value="P:intracellular protein transport"/>
    <property type="evidence" value="ECO:0007669"/>
    <property type="project" value="TreeGrafter"/>
</dbReference>
<dbReference type="NCBIfam" id="TIGR00231">
    <property type="entry name" value="small_GTP"/>
    <property type="match status" value="1"/>
</dbReference>
<dbReference type="InterPro" id="IPR024156">
    <property type="entry name" value="Small_GTPase_ARF"/>
</dbReference>
<feature type="binding site" evidence="3">
    <location>
        <position position="50"/>
    </location>
    <ligand>
        <name>GTP</name>
        <dbReference type="ChEBI" id="CHEBI:37565"/>
    </ligand>
</feature>
<accession>A0A9N9FLD3</accession>
<dbReference type="GO" id="GO:0003924">
    <property type="term" value="F:GTPase activity"/>
    <property type="evidence" value="ECO:0007669"/>
    <property type="project" value="InterPro"/>
</dbReference>
<feature type="binding site" evidence="3">
    <location>
        <begin position="106"/>
        <end position="109"/>
    </location>
    <ligand>
        <name>GTP</name>
        <dbReference type="ChEBI" id="CHEBI:37565"/>
    </ligand>
</feature>
<evidence type="ECO:0000256" key="5">
    <source>
        <dbReference type="RuleBase" id="RU003925"/>
    </source>
</evidence>
<dbReference type="Pfam" id="PF00025">
    <property type="entry name" value="Arf"/>
    <property type="match status" value="1"/>
</dbReference>
<keyword evidence="4" id="KW-0460">Magnesium</keyword>
<evidence type="ECO:0000256" key="3">
    <source>
        <dbReference type="PIRSR" id="PIRSR606689-1"/>
    </source>
</evidence>
<dbReference type="GO" id="GO:0005525">
    <property type="term" value="F:GTP binding"/>
    <property type="evidence" value="ECO:0007669"/>
    <property type="project" value="UniProtKB-KW"/>
</dbReference>
<keyword evidence="2 3" id="KW-0342">GTP-binding</keyword>
<dbReference type="GO" id="GO:0005794">
    <property type="term" value="C:Golgi apparatus"/>
    <property type="evidence" value="ECO:0007669"/>
    <property type="project" value="TreeGrafter"/>
</dbReference>
<sequence length="171" mass="19502">MNSKTLLERIKSIFNGVVGLSPDKITQTVGLNIGKIDLSRARLNFWDLGGQAELRSLWEKYYAECHAIVFVLDSTDKERIEECKQAFERIITSDMTEGIPILMLANKQDVPDSLKVEEIKEIFNKISLRLGARDSRVLAISALEGDGVREAIDWLFIRLKRNQPNRPPIFK</sequence>
<dbReference type="PANTHER" id="PTHR45909">
    <property type="entry name" value="ADP-RIBOSYLATION FACTOR-RELATED PROTEIN 1"/>
    <property type="match status" value="1"/>
</dbReference>
<dbReference type="EMBL" id="CAJVPL010000943">
    <property type="protein sequence ID" value="CAG8542311.1"/>
    <property type="molecule type" value="Genomic_DNA"/>
</dbReference>
<dbReference type="Gene3D" id="3.40.50.300">
    <property type="entry name" value="P-loop containing nucleotide triphosphate hydrolases"/>
    <property type="match status" value="1"/>
</dbReference>
<dbReference type="InterPro" id="IPR005225">
    <property type="entry name" value="Small_GTP-bd"/>
</dbReference>
<dbReference type="InterPro" id="IPR027417">
    <property type="entry name" value="P-loop_NTPase"/>
</dbReference>
<reference evidence="6" key="1">
    <citation type="submission" date="2021-06" db="EMBL/GenBank/DDBJ databases">
        <authorList>
            <person name="Kallberg Y."/>
            <person name="Tangrot J."/>
            <person name="Rosling A."/>
        </authorList>
    </citation>
    <scope>NUCLEOTIDE SEQUENCE</scope>
    <source>
        <strain evidence="6">MT106</strain>
    </source>
</reference>
<dbReference type="SUPFAM" id="SSF52540">
    <property type="entry name" value="P-loop containing nucleoside triphosphate hydrolases"/>
    <property type="match status" value="1"/>
</dbReference>
<dbReference type="GO" id="GO:0043001">
    <property type="term" value="P:Golgi to plasma membrane protein transport"/>
    <property type="evidence" value="ECO:0007669"/>
    <property type="project" value="TreeGrafter"/>
</dbReference>